<dbReference type="InterPro" id="IPR052930">
    <property type="entry name" value="TA_antitoxin_MntA"/>
</dbReference>
<dbReference type="SUPFAM" id="SSF81301">
    <property type="entry name" value="Nucleotidyltransferase"/>
    <property type="match status" value="1"/>
</dbReference>
<dbReference type="Gene3D" id="3.30.460.10">
    <property type="entry name" value="Beta Polymerase, domain 2"/>
    <property type="match status" value="1"/>
</dbReference>
<dbReference type="InterPro" id="IPR043519">
    <property type="entry name" value="NT_sf"/>
</dbReference>
<reference evidence="2" key="1">
    <citation type="submission" date="2020-07" db="EMBL/GenBank/DDBJ databases">
        <title>Koleobacter methoxysyntrophicus gen. nov., sp. nov., a novel anaerobic bacterium isolated from deep subsurface oil field and proposal of Koleobacterales ord. nov. in the phylum Firmicutes.</title>
        <authorList>
            <person name="Sakamoto S."/>
            <person name="Tamaki H."/>
        </authorList>
    </citation>
    <scope>NUCLEOTIDE SEQUENCE</scope>
    <source>
        <strain evidence="2">NRmbB1</strain>
    </source>
</reference>
<evidence type="ECO:0000313" key="3">
    <source>
        <dbReference type="Proteomes" id="UP000662904"/>
    </source>
</evidence>
<dbReference type="Proteomes" id="UP000662904">
    <property type="component" value="Chromosome"/>
</dbReference>
<evidence type="ECO:0000313" key="2">
    <source>
        <dbReference type="EMBL" id="QSQ08101.1"/>
    </source>
</evidence>
<dbReference type="EMBL" id="CP059066">
    <property type="protein sequence ID" value="QSQ08101.1"/>
    <property type="molecule type" value="Genomic_DNA"/>
</dbReference>
<dbReference type="RefSeq" id="WP_206708336.1">
    <property type="nucleotide sequence ID" value="NZ_CP059066.1"/>
</dbReference>
<dbReference type="PANTHER" id="PTHR43852">
    <property type="entry name" value="NUCLEOTIDYLTRANSFERASE"/>
    <property type="match status" value="1"/>
</dbReference>
<name>A0A8A0RI08_9FIRM</name>
<proteinExistence type="predicted"/>
<dbReference type="NCBIfam" id="NF047752">
    <property type="entry name" value="MntA_antitoxin"/>
    <property type="match status" value="1"/>
</dbReference>
<dbReference type="InterPro" id="IPR041633">
    <property type="entry name" value="Polbeta"/>
</dbReference>
<feature type="domain" description="Polymerase beta nucleotidyltransferase" evidence="1">
    <location>
        <begin position="13"/>
        <end position="105"/>
    </location>
</feature>
<accession>A0A8A0RI08</accession>
<evidence type="ECO:0000259" key="1">
    <source>
        <dbReference type="Pfam" id="PF18765"/>
    </source>
</evidence>
<keyword evidence="3" id="KW-1185">Reference proteome</keyword>
<dbReference type="CDD" id="cd05403">
    <property type="entry name" value="NT_KNTase_like"/>
    <property type="match status" value="1"/>
</dbReference>
<dbReference type="PANTHER" id="PTHR43852:SF3">
    <property type="entry name" value="NUCLEOTIDYLTRANSFERASE"/>
    <property type="match status" value="1"/>
</dbReference>
<protein>
    <recommendedName>
        <fullName evidence="1">Polymerase beta nucleotidyltransferase domain-containing protein</fullName>
    </recommendedName>
</protein>
<dbReference type="Pfam" id="PF18765">
    <property type="entry name" value="Polbeta"/>
    <property type="match status" value="1"/>
</dbReference>
<sequence>MIKGKKIIVEGNERLLEYLKKNNNILLATVFGSYVDGSFDYRFSDIDIALLFKKHISLLDEATIMSILSDILNFEKVDLLNLNKANFILRYKAVVKGKILYESDPELKDNYIESILNSYRLHYYRYKKMQNEFLQNIGG</sequence>
<dbReference type="KEGG" id="kme:H0A61_00421"/>
<organism evidence="2 3">
    <name type="scientific">Koleobacter methoxysyntrophicus</name>
    <dbReference type="NCBI Taxonomy" id="2751313"/>
    <lineage>
        <taxon>Bacteria</taxon>
        <taxon>Bacillati</taxon>
        <taxon>Bacillota</taxon>
        <taxon>Clostridia</taxon>
        <taxon>Koleobacterales</taxon>
        <taxon>Koleobacteraceae</taxon>
        <taxon>Koleobacter</taxon>
    </lineage>
</organism>
<gene>
    <name evidence="2" type="ORF">H0A61_00421</name>
</gene>
<dbReference type="AlphaFoldDB" id="A0A8A0RI08"/>